<accession>A0A0F9QG27</accession>
<evidence type="ECO:0000256" key="1">
    <source>
        <dbReference type="SAM" id="Phobius"/>
    </source>
</evidence>
<keyword evidence="1" id="KW-1133">Transmembrane helix</keyword>
<name>A0A0F9QG27_9ZZZZ</name>
<feature type="transmembrane region" description="Helical" evidence="1">
    <location>
        <begin position="6"/>
        <end position="28"/>
    </location>
</feature>
<comment type="caution">
    <text evidence="2">The sequence shown here is derived from an EMBL/GenBank/DDBJ whole genome shotgun (WGS) entry which is preliminary data.</text>
</comment>
<evidence type="ECO:0000313" key="2">
    <source>
        <dbReference type="EMBL" id="KKN41484.1"/>
    </source>
</evidence>
<dbReference type="AlphaFoldDB" id="A0A0F9QG27"/>
<organism evidence="2">
    <name type="scientific">marine sediment metagenome</name>
    <dbReference type="NCBI Taxonomy" id="412755"/>
    <lineage>
        <taxon>unclassified sequences</taxon>
        <taxon>metagenomes</taxon>
        <taxon>ecological metagenomes</taxon>
    </lineage>
</organism>
<dbReference type="EMBL" id="LAZR01001645">
    <property type="protein sequence ID" value="KKN41484.1"/>
    <property type="molecule type" value="Genomic_DNA"/>
</dbReference>
<protein>
    <submittedName>
        <fullName evidence="2">Uncharacterized protein</fullName>
    </submittedName>
</protein>
<sequence length="76" mass="8367">MLTLIIIGAASLYVLCGLLAYKATFAFFQKEYPGIAESQQDTDRRRAWCMAVCGPVGLLVAFLCGDLFRHGFTTKS</sequence>
<keyword evidence="1" id="KW-0472">Membrane</keyword>
<proteinExistence type="predicted"/>
<reference evidence="2" key="1">
    <citation type="journal article" date="2015" name="Nature">
        <title>Complex archaea that bridge the gap between prokaryotes and eukaryotes.</title>
        <authorList>
            <person name="Spang A."/>
            <person name="Saw J.H."/>
            <person name="Jorgensen S.L."/>
            <person name="Zaremba-Niedzwiedzka K."/>
            <person name="Martijn J."/>
            <person name="Lind A.E."/>
            <person name="van Eijk R."/>
            <person name="Schleper C."/>
            <person name="Guy L."/>
            <person name="Ettema T.J."/>
        </authorList>
    </citation>
    <scope>NUCLEOTIDE SEQUENCE</scope>
</reference>
<gene>
    <name evidence="2" type="ORF">LCGC14_0722980</name>
</gene>
<feature type="transmembrane region" description="Helical" evidence="1">
    <location>
        <begin position="48"/>
        <end position="68"/>
    </location>
</feature>
<keyword evidence="1" id="KW-0812">Transmembrane</keyword>